<evidence type="ECO:0008006" key="5">
    <source>
        <dbReference type="Google" id="ProtNLM"/>
    </source>
</evidence>
<keyword evidence="2" id="KW-0560">Oxidoreductase</keyword>
<reference evidence="3" key="1">
    <citation type="submission" date="2023-07" db="EMBL/GenBank/DDBJ databases">
        <authorList>
            <consortium name="CYATHOMIX"/>
        </authorList>
    </citation>
    <scope>NUCLEOTIDE SEQUENCE</scope>
    <source>
        <strain evidence="3">N/A</strain>
    </source>
</reference>
<dbReference type="GO" id="GO:0005737">
    <property type="term" value="C:cytoplasm"/>
    <property type="evidence" value="ECO:0007669"/>
    <property type="project" value="TreeGrafter"/>
</dbReference>
<dbReference type="Pfam" id="PF00106">
    <property type="entry name" value="adh_short"/>
    <property type="match status" value="1"/>
</dbReference>
<dbReference type="GO" id="GO:0016491">
    <property type="term" value="F:oxidoreductase activity"/>
    <property type="evidence" value="ECO:0007669"/>
    <property type="project" value="UniProtKB-KW"/>
</dbReference>
<evidence type="ECO:0000256" key="1">
    <source>
        <dbReference type="ARBA" id="ARBA00022857"/>
    </source>
</evidence>
<proteinExistence type="predicted"/>
<keyword evidence="4" id="KW-1185">Reference proteome</keyword>
<gene>
    <name evidence="3" type="ORF">CYNAS_LOCUS14893</name>
</gene>
<organism evidence="3 4">
    <name type="scientific">Cylicocyclus nassatus</name>
    <name type="common">Nematode worm</name>
    <dbReference type="NCBI Taxonomy" id="53992"/>
    <lineage>
        <taxon>Eukaryota</taxon>
        <taxon>Metazoa</taxon>
        <taxon>Ecdysozoa</taxon>
        <taxon>Nematoda</taxon>
        <taxon>Chromadorea</taxon>
        <taxon>Rhabditida</taxon>
        <taxon>Rhabditina</taxon>
        <taxon>Rhabditomorpha</taxon>
        <taxon>Strongyloidea</taxon>
        <taxon>Strongylidae</taxon>
        <taxon>Cylicocyclus</taxon>
    </lineage>
</organism>
<name>A0AA36H376_CYLNA</name>
<evidence type="ECO:0000313" key="3">
    <source>
        <dbReference type="EMBL" id="CAJ0602910.1"/>
    </source>
</evidence>
<keyword evidence="1" id="KW-0521">NADP</keyword>
<dbReference type="PANTHER" id="PTHR43544">
    <property type="entry name" value="SHORT-CHAIN DEHYDROGENASE/REDUCTASE"/>
    <property type="match status" value="1"/>
</dbReference>
<dbReference type="SUPFAM" id="SSF51735">
    <property type="entry name" value="NAD(P)-binding Rossmann-fold domains"/>
    <property type="match status" value="1"/>
</dbReference>
<sequence length="277" mass="30813">MASCPCIPRSMRQWWIRRQANRIPKGMAPHSVLVTGANRGLGLGLVKRLLENKKIHYVIATAREPDKAEELNRIRDKRLTVLKLDLDDDDSIENLYAQVQKIVGNHGLTVLINNAAIYVNYCTNQQPNRNDLIRIFNTNAVGATVLTQTLLPLLRKAASQAFSEELSFDRAAVINISSTVGSLSKNRVGSGPNDDLLAYRMSKSALNSIMKTMSVDLEPDHILVVMFCPGWVQTGMGGAKGELTVDESTKALNSSFYKLTKEHNGGFYRRDLEPIPY</sequence>
<dbReference type="InterPro" id="IPR002347">
    <property type="entry name" value="SDR_fam"/>
</dbReference>
<dbReference type="InterPro" id="IPR051468">
    <property type="entry name" value="Fungal_SecMetab_SDRs"/>
</dbReference>
<dbReference type="Proteomes" id="UP001176961">
    <property type="component" value="Unassembled WGS sequence"/>
</dbReference>
<comment type="caution">
    <text evidence="3">The sequence shown here is derived from an EMBL/GenBank/DDBJ whole genome shotgun (WGS) entry which is preliminary data.</text>
</comment>
<dbReference type="PANTHER" id="PTHR43544:SF7">
    <property type="entry name" value="NADB-LER2"/>
    <property type="match status" value="1"/>
</dbReference>
<accession>A0AA36H376</accession>
<evidence type="ECO:0000313" key="4">
    <source>
        <dbReference type="Proteomes" id="UP001176961"/>
    </source>
</evidence>
<dbReference type="CDD" id="cd05325">
    <property type="entry name" value="carb_red_sniffer_like_SDR_c"/>
    <property type="match status" value="1"/>
</dbReference>
<evidence type="ECO:0000256" key="2">
    <source>
        <dbReference type="ARBA" id="ARBA00023002"/>
    </source>
</evidence>
<dbReference type="EMBL" id="CATQJL010000305">
    <property type="protein sequence ID" value="CAJ0602910.1"/>
    <property type="molecule type" value="Genomic_DNA"/>
</dbReference>
<dbReference type="InterPro" id="IPR036291">
    <property type="entry name" value="NAD(P)-bd_dom_sf"/>
</dbReference>
<dbReference type="Gene3D" id="3.40.50.720">
    <property type="entry name" value="NAD(P)-binding Rossmann-like Domain"/>
    <property type="match status" value="1"/>
</dbReference>
<dbReference type="PRINTS" id="PR00081">
    <property type="entry name" value="GDHRDH"/>
</dbReference>
<dbReference type="AlphaFoldDB" id="A0AA36H376"/>
<protein>
    <recommendedName>
        <fullName evidence="5">C-factor</fullName>
    </recommendedName>
</protein>